<dbReference type="AlphaFoldDB" id="A0A4V1WMB8"/>
<protein>
    <recommendedName>
        <fullName evidence="3">DUF7580 domain-containing protein</fullName>
    </recommendedName>
</protein>
<feature type="region of interest" description="Disordered" evidence="1">
    <location>
        <begin position="296"/>
        <end position="328"/>
    </location>
</feature>
<feature type="chain" id="PRO_5020673252" description="DUF7580 domain-containing protein" evidence="2">
    <location>
        <begin position="21"/>
        <end position="581"/>
    </location>
</feature>
<comment type="caution">
    <text evidence="4">The sequence shown here is derived from an EMBL/GenBank/DDBJ whole genome shotgun (WGS) entry which is preliminary data.</text>
</comment>
<evidence type="ECO:0000256" key="1">
    <source>
        <dbReference type="SAM" id="MobiDB-lite"/>
    </source>
</evidence>
<feature type="signal peptide" evidence="2">
    <location>
        <begin position="1"/>
        <end position="20"/>
    </location>
</feature>
<dbReference type="InterPro" id="IPR056002">
    <property type="entry name" value="DUF7580"/>
</dbReference>
<evidence type="ECO:0000256" key="2">
    <source>
        <dbReference type="SAM" id="SignalP"/>
    </source>
</evidence>
<organism evidence="4 5">
    <name type="scientific">Alternaria tenuissima</name>
    <dbReference type="NCBI Taxonomy" id="119927"/>
    <lineage>
        <taxon>Eukaryota</taxon>
        <taxon>Fungi</taxon>
        <taxon>Dikarya</taxon>
        <taxon>Ascomycota</taxon>
        <taxon>Pezizomycotina</taxon>
        <taxon>Dothideomycetes</taxon>
        <taxon>Pleosporomycetidae</taxon>
        <taxon>Pleosporales</taxon>
        <taxon>Pleosporineae</taxon>
        <taxon>Pleosporaceae</taxon>
        <taxon>Alternaria</taxon>
        <taxon>Alternaria sect. Alternaria</taxon>
        <taxon>Alternaria alternata complex</taxon>
    </lineage>
</organism>
<evidence type="ECO:0000313" key="5">
    <source>
        <dbReference type="Proteomes" id="UP000292402"/>
    </source>
</evidence>
<dbReference type="PANTHER" id="PTHR35186">
    <property type="entry name" value="ANK_REP_REGION DOMAIN-CONTAINING PROTEIN"/>
    <property type="match status" value="1"/>
</dbReference>
<dbReference type="Proteomes" id="UP000292402">
    <property type="component" value="Unassembled WGS sequence"/>
</dbReference>
<evidence type="ECO:0000313" key="4">
    <source>
        <dbReference type="EMBL" id="RYN47078.1"/>
    </source>
</evidence>
<gene>
    <name evidence="4" type="ORF">AA0114_g7873</name>
</gene>
<reference evidence="5" key="1">
    <citation type="journal article" date="2019" name="bioRxiv">
        <title>Genomics, evolutionary history and diagnostics of the Alternaria alternata species group including apple and Asian pear pathotypes.</title>
        <authorList>
            <person name="Armitage A.D."/>
            <person name="Cockerton H.M."/>
            <person name="Sreenivasaprasad S."/>
            <person name="Woodhall J.W."/>
            <person name="Lane C.R."/>
            <person name="Harrison R.J."/>
            <person name="Clarkson J.P."/>
        </authorList>
    </citation>
    <scope>NUCLEOTIDE SEQUENCE [LARGE SCALE GENOMIC DNA]</scope>
    <source>
        <strain evidence="5">FERA 1082</strain>
    </source>
</reference>
<dbReference type="EMBL" id="PDXA01000027">
    <property type="protein sequence ID" value="RYN47078.1"/>
    <property type="molecule type" value="Genomic_DNA"/>
</dbReference>
<dbReference type="PANTHER" id="PTHR35186:SF4">
    <property type="entry name" value="PRION-INHIBITION AND PROPAGATION HELO DOMAIN-CONTAINING PROTEIN"/>
    <property type="match status" value="1"/>
</dbReference>
<feature type="compositionally biased region" description="Low complexity" evidence="1">
    <location>
        <begin position="309"/>
        <end position="328"/>
    </location>
</feature>
<keyword evidence="2" id="KW-0732">Signal</keyword>
<proteinExistence type="predicted"/>
<name>A0A4V1WMB8_9PLEO</name>
<evidence type="ECO:0000259" key="3">
    <source>
        <dbReference type="Pfam" id="PF24476"/>
    </source>
</evidence>
<feature type="domain" description="DUF7580" evidence="3">
    <location>
        <begin position="211"/>
        <end position="575"/>
    </location>
</feature>
<sequence>MSGFEIAGVVLGALPLVAKALESYSEGLSIVQTVVHYEQQFEELHARFEFAWTMYFASCQRLLSPIAISSQESKELVEHPTSDRWKDPSLNLELRKRLGVAYEPYLIATRTLHKRVEKLKKKLKLNDDYLPRWVNKSGDIRSEDATERAKFFSRGRWSRVSGPIDVVRCKSLVDQIDNEIGRISNFVKDVTELEVPRKEQQHQIDSTYWMTVRDHAHRVFKGFESRWSRPCTCHQLHRASLQLHARDTETRCDCSDHRLKCILSFQNDSNGSAGTPPLWDWRDIEIEPKPVDILQTQPTSASAPSVRFATPSSSNLNTASASTAPANNQKDHLATKIVDLCNALSSTAGATSTLGFLDEQTWKHYIHAAVHCKRPLATRTIMSLRDIINKRPQGDLSTKEKRTLALKMALAVLQLHDTPWIDSEYGHRSVFFITNTSSPHIPLFEPAYVSRSFVATNITNQNTFLKSDGRALAKNTLLYALGIALIELSYGQPLLTFALPSELDARGNATSRTEMLVAGRLLQEIRDRELVNYAWATARCVQCDLGYPFDYSLNDDTFRAKFIEKVIEPLKDDYDEIFLTK</sequence>
<dbReference type="Pfam" id="PF24476">
    <property type="entry name" value="DUF7580"/>
    <property type="match status" value="1"/>
</dbReference>
<accession>A0A4V1WMB8</accession>